<sequence>MRLNTAQRLALNLDAHIVIDAGAGTGKTSTIVDRAIEHYLTEDQRATRLLPQPKRPSRLQGGLIAAPASERMDLREWGGLLPGEVVLLTFTNRAADEMRDRLRQSIARLRPGPRGDDGTHRTDPRIRDKGFGEQLLTLLEDAPIGTIDSFLYQLVAPYRGRLGDALSRENISDSGRILLIESALNTLWRLPSSVSHVGDAVDAGIPAHIASEVLAARDRIARHYSSRRSAAGVLRSLVNRSVFIDEAARRIMDQSGAITPDLLHQQIMASINPDDVSEHAHRVHEIIASFCELVRENIAALAIGGWPAESRMACLDALEKGGPPDDTWGQLTWLSHVMVCTVSPASLMGPKPTFFPFVQFPTDSWTPGIRKYSEIPDKSTKEHVRDSMKELISNLKEAWSSNQGKILLHFSRIALLLDDSAPPATPADWAPPLTPLPLPLPERLQNSKPERHYFTLEAEVRNLQDLHLVHLGFQGVIQKLKESEEVHDYDDIQRLAGDLLLVNCPAMCRAFYHPSIQRALDSMDDSPWRDDHIDAAFTALSRLEADPSRAGAYAAHLGAIRADLESRYGLLRQIRRRYRAFIIDEAQDNSPLQWRLLSRLWGERETEEGDPQTPDTPWQPTVCYVGDVKQSIYAFRQAEITGFLEFARRLRTINTHEFSTLTELTRKPALRRDSHSRDPRNAHTVTIATASEHMEKGGRDLVAWIPFDATDRNLPVPGGAEVQARKEGMVSLQINYRTEGGMLMAMNEWWNDVFSHRHRHFPNGDFYAIPQTLYPSTEKQDNPGSIEWICPLGTGGDTDPTTDLTIPLNPFGPGKPNSLERQAMLIALRVRSLIEASPVRVRSADGQWHQVDSVEAVLPRDIMILLPTRPKIRDIIIRNLHDLGIPAQVDREGGLLDRPAAHALEGLLQFVARPRSRHHAAWVARSILIGLNDAQLQAFIDGSELGEDLLTRLLEHTVSERQRALVARWCELSNSARLLDLLEETIDRSDILTAYPDPVSRQDVEQVVEVIRSLSIEVGGDPMVLADRVRDLRENSSNALEADTVPPSDAVRVMTIHSAKGLEAKVVILADVFSNRQTNLMNEDASRLIVSPELFAGNPKPWPTENPPKSALWSHVRRLHQARKSAEARRLLYVGATRAEERLIIVGSPRGTEWNEGEGLRVPWTYDQSMPQLGQMWIESLRQGSWRRGETHSPWLDPSDGEDEPEIKAHGQRTLDPARMLAEASLGGPSTLTGMLVIHHPNCFDAIDGDSRRVLTPLQRIERLDDAARSFAETETPELPEPRKEPTPRVRITPSKLPVFQDCARRHWFETRGGMDPEPVMPITQSSSTNGMPKNVDRATFGTIFHRVMEIGIGNPGPGEGESSTPLLESWTSFREDKMADTEIHRTVFRELLPPGADEEHTARLVQTMAERVRNGSVGALVSGIDVDGHRLEGLRTEMPFHIALPMGIDTMVRHRWSPDGPEPMVSMESSTIEMSGIIDLVLCTRTSGGSSTIRPVDLKTEDVDKMSNSQHTGLLAALGSKESGPTCEAEEEILRKHRMQLALYYRALVNMEKARRAADIPHREVLPPAILIGVTGRMVEYPMDSLNEALGELDELLARTARIAMSTNMPLSEFARLSGESSSVCKECPFHRGQLPICGPADG</sequence>
<evidence type="ECO:0000256" key="7">
    <source>
        <dbReference type="ARBA" id="ARBA00022840"/>
    </source>
</evidence>
<dbReference type="Pfam" id="PF12705">
    <property type="entry name" value="PDDEXK_1"/>
    <property type="match status" value="1"/>
</dbReference>
<dbReference type="GO" id="GO:0005524">
    <property type="term" value="F:ATP binding"/>
    <property type="evidence" value="ECO:0007669"/>
    <property type="project" value="UniProtKB-KW"/>
</dbReference>
<dbReference type="EMBL" id="UINC01001518">
    <property type="protein sequence ID" value="SUZ82701.1"/>
    <property type="molecule type" value="Genomic_DNA"/>
</dbReference>
<dbReference type="PROSITE" id="PS51217">
    <property type="entry name" value="UVRD_HELICASE_CTER"/>
    <property type="match status" value="1"/>
</dbReference>
<dbReference type="PROSITE" id="PS51198">
    <property type="entry name" value="UVRD_HELICASE_ATP_BIND"/>
    <property type="match status" value="1"/>
</dbReference>
<gene>
    <name evidence="17" type="ORF">METZ01_LOCUS35555</name>
</gene>
<feature type="region of interest" description="Disordered" evidence="14">
    <location>
        <begin position="1188"/>
        <end position="1207"/>
    </location>
</feature>
<evidence type="ECO:0000256" key="4">
    <source>
        <dbReference type="ARBA" id="ARBA00022801"/>
    </source>
</evidence>
<dbReference type="InterPro" id="IPR014016">
    <property type="entry name" value="UvrD-like_ATP-bd"/>
</dbReference>
<evidence type="ECO:0000256" key="9">
    <source>
        <dbReference type="ARBA" id="ARBA00023204"/>
    </source>
</evidence>
<evidence type="ECO:0000313" key="17">
    <source>
        <dbReference type="EMBL" id="SUZ82701.1"/>
    </source>
</evidence>
<keyword evidence="4" id="KW-0378">Hydrolase</keyword>
<comment type="catalytic activity">
    <reaction evidence="11">
        <text>Couples ATP hydrolysis with the unwinding of duplex DNA by translocating in the 3'-5' direction.</text>
        <dbReference type="EC" id="5.6.2.4"/>
    </reaction>
</comment>
<keyword evidence="5" id="KW-0347">Helicase</keyword>
<organism evidence="17">
    <name type="scientific">marine metagenome</name>
    <dbReference type="NCBI Taxonomy" id="408172"/>
    <lineage>
        <taxon>unclassified sequences</taxon>
        <taxon>metagenomes</taxon>
        <taxon>ecological metagenomes</taxon>
    </lineage>
</organism>
<dbReference type="SUPFAM" id="SSF52540">
    <property type="entry name" value="P-loop containing nucleoside triphosphate hydrolases"/>
    <property type="match status" value="1"/>
</dbReference>
<evidence type="ECO:0000256" key="10">
    <source>
        <dbReference type="ARBA" id="ARBA00023235"/>
    </source>
</evidence>
<dbReference type="GO" id="GO:0000725">
    <property type="term" value="P:recombinational repair"/>
    <property type="evidence" value="ECO:0007669"/>
    <property type="project" value="TreeGrafter"/>
</dbReference>
<dbReference type="GO" id="GO:0005829">
    <property type="term" value="C:cytosol"/>
    <property type="evidence" value="ECO:0007669"/>
    <property type="project" value="TreeGrafter"/>
</dbReference>
<keyword evidence="10" id="KW-0413">Isomerase</keyword>
<dbReference type="InterPro" id="IPR014017">
    <property type="entry name" value="DNA_helicase_UvrD-like_C"/>
</dbReference>
<name>A0A381QTK9_9ZZZZ</name>
<evidence type="ECO:0000256" key="3">
    <source>
        <dbReference type="ARBA" id="ARBA00022763"/>
    </source>
</evidence>
<keyword evidence="8" id="KW-0238">DNA-binding</keyword>
<dbReference type="PANTHER" id="PTHR11070:SF45">
    <property type="entry name" value="DNA 3'-5' HELICASE"/>
    <property type="match status" value="1"/>
</dbReference>
<dbReference type="Gene3D" id="3.90.320.10">
    <property type="match status" value="1"/>
</dbReference>
<dbReference type="InterPro" id="IPR011604">
    <property type="entry name" value="PDDEXK-like_dom_sf"/>
</dbReference>
<evidence type="ECO:0000256" key="13">
    <source>
        <dbReference type="ARBA" id="ARBA00048988"/>
    </source>
</evidence>
<keyword evidence="9" id="KW-0234">DNA repair</keyword>
<evidence type="ECO:0000256" key="6">
    <source>
        <dbReference type="ARBA" id="ARBA00022839"/>
    </source>
</evidence>
<dbReference type="InterPro" id="IPR027417">
    <property type="entry name" value="P-loop_NTPase"/>
</dbReference>
<protein>
    <recommendedName>
        <fullName evidence="12">DNA 3'-5' helicase</fullName>
        <ecNumber evidence="12">5.6.2.4</ecNumber>
    </recommendedName>
</protein>
<evidence type="ECO:0000259" key="16">
    <source>
        <dbReference type="PROSITE" id="PS51217"/>
    </source>
</evidence>
<dbReference type="InterPro" id="IPR038726">
    <property type="entry name" value="PDDEXK_AddAB-type"/>
</dbReference>
<keyword evidence="2" id="KW-0547">Nucleotide-binding</keyword>
<dbReference type="GO" id="GO:0043138">
    <property type="term" value="F:3'-5' DNA helicase activity"/>
    <property type="evidence" value="ECO:0007669"/>
    <property type="project" value="UniProtKB-EC"/>
</dbReference>
<feature type="domain" description="UvrD-like helicase ATP-binding" evidence="15">
    <location>
        <begin position="1"/>
        <end position="668"/>
    </location>
</feature>
<evidence type="ECO:0000256" key="1">
    <source>
        <dbReference type="ARBA" id="ARBA00022722"/>
    </source>
</evidence>
<keyword evidence="3" id="KW-0227">DNA damage</keyword>
<dbReference type="Pfam" id="PF13361">
    <property type="entry name" value="UvrD_C"/>
    <property type="match status" value="1"/>
</dbReference>
<evidence type="ECO:0000256" key="5">
    <source>
        <dbReference type="ARBA" id="ARBA00022806"/>
    </source>
</evidence>
<evidence type="ECO:0000256" key="14">
    <source>
        <dbReference type="SAM" id="MobiDB-lite"/>
    </source>
</evidence>
<dbReference type="Gene3D" id="3.40.50.300">
    <property type="entry name" value="P-loop containing nucleotide triphosphate hydrolases"/>
    <property type="match status" value="4"/>
</dbReference>
<dbReference type="EC" id="5.6.2.4" evidence="12"/>
<accession>A0A381QTK9</accession>
<feature type="domain" description="UvrD-like helicase C-terminal" evidence="16">
    <location>
        <begin position="783"/>
        <end position="1061"/>
    </location>
</feature>
<dbReference type="GO" id="GO:0003677">
    <property type="term" value="F:DNA binding"/>
    <property type="evidence" value="ECO:0007669"/>
    <property type="project" value="UniProtKB-KW"/>
</dbReference>
<comment type="catalytic activity">
    <reaction evidence="13">
        <text>ATP + H2O = ADP + phosphate + H(+)</text>
        <dbReference type="Rhea" id="RHEA:13065"/>
        <dbReference type="ChEBI" id="CHEBI:15377"/>
        <dbReference type="ChEBI" id="CHEBI:15378"/>
        <dbReference type="ChEBI" id="CHEBI:30616"/>
        <dbReference type="ChEBI" id="CHEBI:43474"/>
        <dbReference type="ChEBI" id="CHEBI:456216"/>
        <dbReference type="EC" id="5.6.2.4"/>
    </reaction>
</comment>
<proteinExistence type="predicted"/>
<dbReference type="PANTHER" id="PTHR11070">
    <property type="entry name" value="UVRD / RECB / PCRA DNA HELICASE FAMILY MEMBER"/>
    <property type="match status" value="1"/>
</dbReference>
<keyword evidence="6" id="KW-0269">Exonuclease</keyword>
<evidence type="ECO:0000256" key="11">
    <source>
        <dbReference type="ARBA" id="ARBA00034617"/>
    </source>
</evidence>
<evidence type="ECO:0000256" key="2">
    <source>
        <dbReference type="ARBA" id="ARBA00022741"/>
    </source>
</evidence>
<evidence type="ECO:0000256" key="8">
    <source>
        <dbReference type="ARBA" id="ARBA00023125"/>
    </source>
</evidence>
<dbReference type="Pfam" id="PF00580">
    <property type="entry name" value="UvrD-helicase"/>
    <property type="match status" value="2"/>
</dbReference>
<evidence type="ECO:0000259" key="15">
    <source>
        <dbReference type="PROSITE" id="PS51198"/>
    </source>
</evidence>
<reference evidence="17" key="1">
    <citation type="submission" date="2018-05" db="EMBL/GenBank/DDBJ databases">
        <authorList>
            <person name="Lanie J.A."/>
            <person name="Ng W.-L."/>
            <person name="Kazmierczak K.M."/>
            <person name="Andrzejewski T.M."/>
            <person name="Davidsen T.M."/>
            <person name="Wayne K.J."/>
            <person name="Tettelin H."/>
            <person name="Glass J.I."/>
            <person name="Rusch D."/>
            <person name="Podicherti R."/>
            <person name="Tsui H.-C.T."/>
            <person name="Winkler M.E."/>
        </authorList>
    </citation>
    <scope>NUCLEOTIDE SEQUENCE</scope>
</reference>
<dbReference type="GO" id="GO:0004527">
    <property type="term" value="F:exonuclease activity"/>
    <property type="evidence" value="ECO:0007669"/>
    <property type="project" value="UniProtKB-KW"/>
</dbReference>
<keyword evidence="1" id="KW-0540">Nuclease</keyword>
<keyword evidence="7" id="KW-0067">ATP-binding</keyword>
<feature type="region of interest" description="Disordered" evidence="14">
    <location>
        <begin position="1268"/>
        <end position="1290"/>
    </location>
</feature>
<dbReference type="InterPro" id="IPR000212">
    <property type="entry name" value="DNA_helicase_UvrD/REP"/>
</dbReference>
<evidence type="ECO:0000256" key="12">
    <source>
        <dbReference type="ARBA" id="ARBA00034808"/>
    </source>
</evidence>